<dbReference type="RefSeq" id="WP_147893055.1">
    <property type="nucleotide sequence ID" value="NZ_BAAANR010000001.1"/>
</dbReference>
<dbReference type="EMBL" id="VRSV01000001">
    <property type="protein sequence ID" value="TXK12324.1"/>
    <property type="molecule type" value="Genomic_DNA"/>
</dbReference>
<dbReference type="Proteomes" id="UP000321034">
    <property type="component" value="Unassembled WGS sequence"/>
</dbReference>
<reference evidence="1 2" key="1">
    <citation type="submission" date="2019-08" db="EMBL/GenBank/DDBJ databases">
        <authorList>
            <person name="Dong K."/>
        </authorList>
    </citation>
    <scope>NUCLEOTIDE SEQUENCE [LARGE SCALE GENOMIC DNA]</scope>
    <source>
        <strain evidence="1 2">JCM14558</strain>
    </source>
</reference>
<gene>
    <name evidence="1" type="ORF">FVP77_02255</name>
</gene>
<organism evidence="1 2">
    <name type="scientific">Microbacterium hatanonis</name>
    <dbReference type="NCBI Taxonomy" id="404366"/>
    <lineage>
        <taxon>Bacteria</taxon>
        <taxon>Bacillati</taxon>
        <taxon>Actinomycetota</taxon>
        <taxon>Actinomycetes</taxon>
        <taxon>Micrococcales</taxon>
        <taxon>Microbacteriaceae</taxon>
        <taxon>Microbacterium</taxon>
    </lineage>
</organism>
<name>A0A5C8I2R9_9MICO</name>
<comment type="caution">
    <text evidence="1">The sequence shown here is derived from an EMBL/GenBank/DDBJ whole genome shotgun (WGS) entry which is preliminary data.</text>
</comment>
<accession>A0A5C8I2R9</accession>
<protein>
    <submittedName>
        <fullName evidence="1">Uncharacterized protein</fullName>
    </submittedName>
</protein>
<dbReference type="OrthoDB" id="5052117at2"/>
<evidence type="ECO:0000313" key="2">
    <source>
        <dbReference type="Proteomes" id="UP000321034"/>
    </source>
</evidence>
<evidence type="ECO:0000313" key="1">
    <source>
        <dbReference type="EMBL" id="TXK12324.1"/>
    </source>
</evidence>
<proteinExistence type="predicted"/>
<dbReference type="AlphaFoldDB" id="A0A5C8I2R9"/>
<keyword evidence="2" id="KW-1185">Reference proteome</keyword>
<sequence length="302" mass="32164">MDSFAPTPWPARCQLSGALIDADTCARRVLADLARAVGPAEGAQAREWLGAASTWSTGFSAVMQALATANDHHRAFARLLRSREAYGPSLAALCRAFVEVAGRAWWLLESADGSQLEHRAAAMRLKEISDSRGRTSGRLVRVADGAYEEVGYDEVLKAAQQDLSKAAVAGRKESVPGYSKLAEAVMTAGGVKEADAKYSHLSSVAHGHGFTVGGMGARQPHAADGFSYFSISLPLINAHQYLQILVRVLNAVTTRLLTLAASPADQERWEAAHQRSDARIAEVLVELKTAPAAPLTPDVPPA</sequence>